<dbReference type="InterPro" id="IPR034294">
    <property type="entry name" value="Aquaporin_transptr"/>
</dbReference>
<evidence type="ECO:0000256" key="4">
    <source>
        <dbReference type="ARBA" id="ARBA00023136"/>
    </source>
</evidence>
<dbReference type="EMBL" id="BPVZ01000029">
    <property type="protein sequence ID" value="GKV08732.1"/>
    <property type="molecule type" value="Genomic_DNA"/>
</dbReference>
<evidence type="ECO:0000256" key="1">
    <source>
        <dbReference type="ARBA" id="ARBA00004141"/>
    </source>
</evidence>
<dbReference type="Gene3D" id="1.20.1080.10">
    <property type="entry name" value="Glycerol uptake facilitator protein"/>
    <property type="match status" value="1"/>
</dbReference>
<dbReference type="GO" id="GO:0016020">
    <property type="term" value="C:membrane"/>
    <property type="evidence" value="ECO:0007669"/>
    <property type="project" value="UniProtKB-SubCell"/>
</dbReference>
<reference evidence="7 8" key="1">
    <citation type="journal article" date="2021" name="Commun. Biol.">
        <title>The genome of Shorea leprosula (Dipterocarpaceae) highlights the ecological relevance of drought in aseasonal tropical rainforests.</title>
        <authorList>
            <person name="Ng K.K.S."/>
            <person name="Kobayashi M.J."/>
            <person name="Fawcett J.A."/>
            <person name="Hatakeyama M."/>
            <person name="Paape T."/>
            <person name="Ng C.H."/>
            <person name="Ang C.C."/>
            <person name="Tnah L.H."/>
            <person name="Lee C.T."/>
            <person name="Nishiyama T."/>
            <person name="Sese J."/>
            <person name="O'Brien M.J."/>
            <person name="Copetti D."/>
            <person name="Mohd Noor M.I."/>
            <person name="Ong R.C."/>
            <person name="Putra M."/>
            <person name="Sireger I.Z."/>
            <person name="Indrioko S."/>
            <person name="Kosugi Y."/>
            <person name="Izuno A."/>
            <person name="Isagi Y."/>
            <person name="Lee S.L."/>
            <person name="Shimizu K.K."/>
        </authorList>
    </citation>
    <scope>NUCLEOTIDE SEQUENCE [LARGE SCALE GENOMIC DNA]</scope>
    <source>
        <strain evidence="7">214</strain>
    </source>
</reference>
<keyword evidence="8" id="KW-1185">Reference proteome</keyword>
<keyword evidence="2 5" id="KW-0812">Transmembrane</keyword>
<dbReference type="InterPro" id="IPR000425">
    <property type="entry name" value="MIP"/>
</dbReference>
<dbReference type="GO" id="GO:0015267">
    <property type="term" value="F:channel activity"/>
    <property type="evidence" value="ECO:0007669"/>
    <property type="project" value="InterPro"/>
</dbReference>
<dbReference type="Proteomes" id="UP001054252">
    <property type="component" value="Unassembled WGS sequence"/>
</dbReference>
<evidence type="ECO:0000313" key="7">
    <source>
        <dbReference type="EMBL" id="GKV08734.1"/>
    </source>
</evidence>
<keyword evidence="4 5" id="KW-0472">Membrane</keyword>
<dbReference type="InterPro" id="IPR023271">
    <property type="entry name" value="Aquaporin-like"/>
</dbReference>
<dbReference type="PANTHER" id="PTHR45724">
    <property type="entry name" value="AQUAPORIN NIP2-1"/>
    <property type="match status" value="1"/>
</dbReference>
<evidence type="ECO:0000313" key="6">
    <source>
        <dbReference type="EMBL" id="GKV08732.1"/>
    </source>
</evidence>
<evidence type="ECO:0000313" key="8">
    <source>
        <dbReference type="Proteomes" id="UP001054252"/>
    </source>
</evidence>
<evidence type="ECO:0000256" key="3">
    <source>
        <dbReference type="ARBA" id="ARBA00022989"/>
    </source>
</evidence>
<organism evidence="7 8">
    <name type="scientific">Rubroshorea leprosula</name>
    <dbReference type="NCBI Taxonomy" id="152421"/>
    <lineage>
        <taxon>Eukaryota</taxon>
        <taxon>Viridiplantae</taxon>
        <taxon>Streptophyta</taxon>
        <taxon>Embryophyta</taxon>
        <taxon>Tracheophyta</taxon>
        <taxon>Spermatophyta</taxon>
        <taxon>Magnoliopsida</taxon>
        <taxon>eudicotyledons</taxon>
        <taxon>Gunneridae</taxon>
        <taxon>Pentapetalae</taxon>
        <taxon>rosids</taxon>
        <taxon>malvids</taxon>
        <taxon>Malvales</taxon>
        <taxon>Dipterocarpaceae</taxon>
        <taxon>Rubroshorea</taxon>
    </lineage>
</organism>
<dbReference type="PANTHER" id="PTHR45724:SF16">
    <property type="entry name" value="AQUAPORIN NIP2-1"/>
    <property type="match status" value="1"/>
</dbReference>
<dbReference type="EMBL" id="BPVZ01000029">
    <property type="protein sequence ID" value="GKV08734.1"/>
    <property type="molecule type" value="Genomic_DNA"/>
</dbReference>
<sequence>MKPTRTLGPAVASSYYKGLWVYFIGPVIGTLLGARSYGFIRETDKPVQGISPRSFSLKLHRMRRSTEESVSNKDPDTSLRTHWQSLLSLQS</sequence>
<gene>
    <name evidence="6" type="ORF">SLEP1_g20324</name>
    <name evidence="7" type="ORF">SLEP1_g20326</name>
</gene>
<evidence type="ECO:0000256" key="2">
    <source>
        <dbReference type="ARBA" id="ARBA00022692"/>
    </source>
</evidence>
<comment type="subcellular location">
    <subcellularLocation>
        <location evidence="1">Membrane</location>
        <topology evidence="1">Multi-pass membrane protein</topology>
    </subcellularLocation>
</comment>
<evidence type="ECO:0000256" key="5">
    <source>
        <dbReference type="SAM" id="Phobius"/>
    </source>
</evidence>
<accession>A0AAV5J2B8</accession>
<protein>
    <submittedName>
        <fullName evidence="7">Uncharacterized protein</fullName>
    </submittedName>
</protein>
<feature type="transmembrane region" description="Helical" evidence="5">
    <location>
        <begin position="20"/>
        <end position="40"/>
    </location>
</feature>
<comment type="caution">
    <text evidence="7">The sequence shown here is derived from an EMBL/GenBank/DDBJ whole genome shotgun (WGS) entry which is preliminary data.</text>
</comment>
<name>A0AAV5J2B8_9ROSI</name>
<dbReference type="Pfam" id="PF00230">
    <property type="entry name" value="MIP"/>
    <property type="match status" value="1"/>
</dbReference>
<dbReference type="AlphaFoldDB" id="A0AAV5J2B8"/>
<proteinExistence type="predicted"/>
<keyword evidence="3 5" id="KW-1133">Transmembrane helix</keyword>
<dbReference type="SUPFAM" id="SSF81338">
    <property type="entry name" value="Aquaporin-like"/>
    <property type="match status" value="1"/>
</dbReference>